<name>A0A2H0RDC2_9BACT</name>
<proteinExistence type="predicted"/>
<dbReference type="Proteomes" id="UP000228767">
    <property type="component" value="Unassembled WGS sequence"/>
</dbReference>
<keyword evidence="1" id="KW-0472">Membrane</keyword>
<protein>
    <recommendedName>
        <fullName evidence="4">DUF3105 domain-containing protein</fullName>
    </recommendedName>
</protein>
<accession>A0A2H0RDC2</accession>
<dbReference type="EMBL" id="PCYI01000029">
    <property type="protein sequence ID" value="PIR44477.1"/>
    <property type="molecule type" value="Genomic_DNA"/>
</dbReference>
<dbReference type="InterPro" id="IPR021454">
    <property type="entry name" value="DUF3105"/>
</dbReference>
<dbReference type="Pfam" id="PF11303">
    <property type="entry name" value="DUF3105"/>
    <property type="match status" value="1"/>
</dbReference>
<evidence type="ECO:0000256" key="1">
    <source>
        <dbReference type="SAM" id="Phobius"/>
    </source>
</evidence>
<sequence length="177" mass="19131">MTTEQKVIGGVVLATLLILMGGVWLSSKGGSENQARLAKPMMGEKMPDEGATHVARNEEHPAYGSNPSTSGWHWADGVAGAGIKSEPVPDELILHSMEHGAAVVWYREGLSEADLGRVRSAFVSASGKKIMLPRKELDVPVALTSWGYLLKQETINEAIIKEFIETNNDRAPEKAPI</sequence>
<comment type="caution">
    <text evidence="2">The sequence shown here is derived from an EMBL/GenBank/DDBJ whole genome shotgun (WGS) entry which is preliminary data.</text>
</comment>
<organism evidence="2 3">
    <name type="scientific">Candidatus Vogelbacteria bacterium CG10_big_fil_rev_8_21_14_0_10_51_16</name>
    <dbReference type="NCBI Taxonomy" id="1975045"/>
    <lineage>
        <taxon>Bacteria</taxon>
        <taxon>Candidatus Vogeliibacteriota</taxon>
    </lineage>
</organism>
<gene>
    <name evidence="2" type="ORF">COV10_04455</name>
</gene>
<keyword evidence="1" id="KW-0812">Transmembrane</keyword>
<evidence type="ECO:0008006" key="4">
    <source>
        <dbReference type="Google" id="ProtNLM"/>
    </source>
</evidence>
<evidence type="ECO:0000313" key="2">
    <source>
        <dbReference type="EMBL" id="PIR44477.1"/>
    </source>
</evidence>
<reference evidence="2 3" key="1">
    <citation type="submission" date="2017-09" db="EMBL/GenBank/DDBJ databases">
        <title>Depth-based differentiation of microbial function through sediment-hosted aquifers and enrichment of novel symbionts in the deep terrestrial subsurface.</title>
        <authorList>
            <person name="Probst A.J."/>
            <person name="Ladd B."/>
            <person name="Jarett J.K."/>
            <person name="Geller-Mcgrath D.E."/>
            <person name="Sieber C.M."/>
            <person name="Emerson J.B."/>
            <person name="Anantharaman K."/>
            <person name="Thomas B.C."/>
            <person name="Malmstrom R."/>
            <person name="Stieglmeier M."/>
            <person name="Klingl A."/>
            <person name="Woyke T."/>
            <person name="Ryan C.M."/>
            <person name="Banfield J.F."/>
        </authorList>
    </citation>
    <scope>NUCLEOTIDE SEQUENCE [LARGE SCALE GENOMIC DNA]</scope>
    <source>
        <strain evidence="2">CG10_big_fil_rev_8_21_14_0_10_51_16</strain>
    </source>
</reference>
<keyword evidence="1" id="KW-1133">Transmembrane helix</keyword>
<feature type="transmembrane region" description="Helical" evidence="1">
    <location>
        <begin position="7"/>
        <end position="25"/>
    </location>
</feature>
<dbReference type="AlphaFoldDB" id="A0A2H0RDC2"/>
<evidence type="ECO:0000313" key="3">
    <source>
        <dbReference type="Proteomes" id="UP000228767"/>
    </source>
</evidence>